<protein>
    <submittedName>
        <fullName evidence="1">Uncharacterized protein</fullName>
    </submittedName>
</protein>
<organism evidence="1 2">
    <name type="scientific">Hibiscus sabdariffa</name>
    <name type="common">roselle</name>
    <dbReference type="NCBI Taxonomy" id="183260"/>
    <lineage>
        <taxon>Eukaryota</taxon>
        <taxon>Viridiplantae</taxon>
        <taxon>Streptophyta</taxon>
        <taxon>Embryophyta</taxon>
        <taxon>Tracheophyta</taxon>
        <taxon>Spermatophyta</taxon>
        <taxon>Magnoliopsida</taxon>
        <taxon>eudicotyledons</taxon>
        <taxon>Gunneridae</taxon>
        <taxon>Pentapetalae</taxon>
        <taxon>rosids</taxon>
        <taxon>malvids</taxon>
        <taxon>Malvales</taxon>
        <taxon>Malvaceae</taxon>
        <taxon>Malvoideae</taxon>
        <taxon>Hibiscus</taxon>
    </lineage>
</organism>
<dbReference type="InterPro" id="IPR044974">
    <property type="entry name" value="Disease_R_plants"/>
</dbReference>
<evidence type="ECO:0000313" key="1">
    <source>
        <dbReference type="EMBL" id="KAK8999624.1"/>
    </source>
</evidence>
<name>A0ABR2QGB3_9ROSI</name>
<dbReference type="PANTHER" id="PTHR11017">
    <property type="entry name" value="LEUCINE-RICH REPEAT-CONTAINING PROTEIN"/>
    <property type="match status" value="1"/>
</dbReference>
<dbReference type="EMBL" id="JBBPBN010000040">
    <property type="protein sequence ID" value="KAK8999624.1"/>
    <property type="molecule type" value="Genomic_DNA"/>
</dbReference>
<reference evidence="1 2" key="1">
    <citation type="journal article" date="2024" name="G3 (Bethesda)">
        <title>Genome assembly of Hibiscus sabdariffa L. provides insights into metabolisms of medicinal natural products.</title>
        <authorList>
            <person name="Kim T."/>
        </authorList>
    </citation>
    <scope>NUCLEOTIDE SEQUENCE [LARGE SCALE GENOMIC DNA]</scope>
    <source>
        <strain evidence="1">TK-2024</strain>
        <tissue evidence="1">Old leaves</tissue>
    </source>
</reference>
<dbReference type="Proteomes" id="UP001396334">
    <property type="component" value="Unassembled WGS sequence"/>
</dbReference>
<proteinExistence type="predicted"/>
<accession>A0ABR2QGB3</accession>
<sequence>MLVDPKLHVVKSLILRKKDWYHCLCQKLMDPKLRVVKSLILRKKDWYHCLCQKLMDPNLHLVKTICQKLMDPKLHVVKSLILRKKGWYHCLCQKLMKLKASSSQKLSSNITPFGTRGLPEVDVPSSNLWFKCLGYLKMNHCMSLKFLSKLPPYLRYLNAHGCTSLERVWFPYQDRDLYEPHSFDAEDEFLMIFSNCFSLKEVSIYNIEVNAMIKDRSLAKKCACGPKRVICCIPGNKISANRFKNRSVDSSLILKIVPNGCSGRRFLVFAICLVADLMHCQISGDLQFICEYQLTVAGGDDEKFRSEWCYKLDYMSKPEYMGDHKLILFSGDMIKEDKDYEEASFQFYIKNRYYSGEDNDIKVKKCGAHLSYVDGMGNVLQQRKRRMRKRPRHVLKPGKELLRHRIHLGMKMAMVGVMKADGKTKSEEEEQTRAMAAVPWTPPEAASSLGPSQMGKDIVRQESKVPGKRSRLWTPKDVYQVLKYNKGTNSIEGIKLDIAQIHKLWLYPTSFQNMLNLRFIIFFYGNNGWESQGMKLLANGVDILSLPDELRTMKCRN</sequence>
<evidence type="ECO:0000313" key="2">
    <source>
        <dbReference type="Proteomes" id="UP001396334"/>
    </source>
</evidence>
<comment type="caution">
    <text evidence="1">The sequence shown here is derived from an EMBL/GenBank/DDBJ whole genome shotgun (WGS) entry which is preliminary data.</text>
</comment>
<dbReference type="PANTHER" id="PTHR11017:SF479">
    <property type="entry name" value="DISEASE RESISTANCE PROTEIN (TIR-NBS-LRR CLASS) FAMILY"/>
    <property type="match status" value="1"/>
</dbReference>
<gene>
    <name evidence="1" type="ORF">V6N11_070783</name>
</gene>
<keyword evidence="2" id="KW-1185">Reference proteome</keyword>